<organism evidence="2 3">
    <name type="scientific">Steinernema glaseri</name>
    <dbReference type="NCBI Taxonomy" id="37863"/>
    <lineage>
        <taxon>Eukaryota</taxon>
        <taxon>Metazoa</taxon>
        <taxon>Ecdysozoa</taxon>
        <taxon>Nematoda</taxon>
        <taxon>Chromadorea</taxon>
        <taxon>Rhabditida</taxon>
        <taxon>Tylenchina</taxon>
        <taxon>Panagrolaimomorpha</taxon>
        <taxon>Strongyloidoidea</taxon>
        <taxon>Steinernematidae</taxon>
        <taxon>Steinernema</taxon>
    </lineage>
</organism>
<dbReference type="Proteomes" id="UP000095287">
    <property type="component" value="Unplaced"/>
</dbReference>
<name>A0A1I7Y2M4_9BILA</name>
<keyword evidence="2" id="KW-1185">Reference proteome</keyword>
<dbReference type="AlphaFoldDB" id="A0A1I7Y2M4"/>
<protein>
    <submittedName>
        <fullName evidence="3">ENT domain-containing protein</fullName>
    </submittedName>
</protein>
<evidence type="ECO:0000313" key="3">
    <source>
        <dbReference type="WBParaSite" id="L893_g12105.t1"/>
    </source>
</evidence>
<evidence type="ECO:0000313" key="2">
    <source>
        <dbReference type="Proteomes" id="UP000095287"/>
    </source>
</evidence>
<feature type="region of interest" description="Disordered" evidence="1">
    <location>
        <begin position="121"/>
        <end position="143"/>
    </location>
</feature>
<sequence length="284" mass="32042">MSANERKKTICLIRTGHKITAPLPSTVNGTQPVRIRVLNEKTTEGMRYIALKKESSAQRRHVDDHSPEVVSKIYKLLRNANDESGTEANHELLLDEKDKLLTEVNGSQLKRILPTPSANLEKPAKKRVRRAAPPIPCSGQSILQPPSPAYKIAPDIRLIPISHQVAPGPSMIPEAPQYVLPPTPASLSPPSTSSAPPPRLYHRCITKQQMTQMMRRMNFEEQRLRTFINIYLSGDVALTRSLKEELDDFVRLVSAFKEDNESKCALLVPRYEAYEFDEVGRRYV</sequence>
<dbReference type="WBParaSite" id="L893_g12105.t1">
    <property type="protein sequence ID" value="L893_g12105.t1"/>
    <property type="gene ID" value="L893_g12105"/>
</dbReference>
<proteinExistence type="predicted"/>
<reference evidence="3" key="1">
    <citation type="submission" date="2016-11" db="UniProtKB">
        <authorList>
            <consortium name="WormBaseParasite"/>
        </authorList>
    </citation>
    <scope>IDENTIFICATION</scope>
</reference>
<accession>A0A1I7Y2M4</accession>
<evidence type="ECO:0000256" key="1">
    <source>
        <dbReference type="SAM" id="MobiDB-lite"/>
    </source>
</evidence>